<gene>
    <name evidence="10" type="ORF">KFE25_000087</name>
</gene>
<evidence type="ECO:0000256" key="6">
    <source>
        <dbReference type="SAM" id="MobiDB-lite"/>
    </source>
</evidence>
<dbReference type="Gene3D" id="1.10.10.60">
    <property type="entry name" value="Homeodomain-like"/>
    <property type="match status" value="2"/>
</dbReference>
<dbReference type="GO" id="GO:0042795">
    <property type="term" value="P:snRNA transcription by RNA polymerase II"/>
    <property type="evidence" value="ECO:0007669"/>
    <property type="project" value="TreeGrafter"/>
</dbReference>
<evidence type="ECO:0000313" key="10">
    <source>
        <dbReference type="EMBL" id="KAG8463919.1"/>
    </source>
</evidence>
<dbReference type="InterPro" id="IPR001005">
    <property type="entry name" value="SANT/Myb"/>
</dbReference>
<keyword evidence="3" id="KW-0804">Transcription</keyword>
<evidence type="ECO:0000259" key="7">
    <source>
        <dbReference type="PROSITE" id="PS50090"/>
    </source>
</evidence>
<dbReference type="PANTHER" id="PTHR46621:SF1">
    <property type="entry name" value="SNRNA-ACTIVATING PROTEIN COMPLEX SUBUNIT 4"/>
    <property type="match status" value="1"/>
</dbReference>
<keyword evidence="5" id="KW-0479">Metal-binding</keyword>
<dbReference type="SUPFAM" id="SSF46689">
    <property type="entry name" value="Homeodomain-like"/>
    <property type="match status" value="1"/>
</dbReference>
<dbReference type="AlphaFoldDB" id="A0A8J5XG47"/>
<reference evidence="10" key="1">
    <citation type="submission" date="2021-05" db="EMBL/GenBank/DDBJ databases">
        <title>The genome of the haptophyte Pavlova lutheri (Diacronema luteri, Pavlovales) - a model for lipid biosynthesis in eukaryotic algae.</title>
        <authorList>
            <person name="Hulatt C.J."/>
            <person name="Posewitz M.C."/>
        </authorList>
    </citation>
    <scope>NUCLEOTIDE SEQUENCE</scope>
    <source>
        <strain evidence="10">NIVA-4/92</strain>
    </source>
</reference>
<protein>
    <submittedName>
        <fullName evidence="10">Uncharacterized protein</fullName>
    </submittedName>
</protein>
<evidence type="ECO:0000256" key="2">
    <source>
        <dbReference type="ARBA" id="ARBA00023125"/>
    </source>
</evidence>
<dbReference type="SMART" id="SM00717">
    <property type="entry name" value="SANT"/>
    <property type="match status" value="2"/>
</dbReference>
<feature type="domain" description="C2H2-type" evidence="8">
    <location>
        <begin position="75"/>
        <end position="105"/>
    </location>
</feature>
<evidence type="ECO:0000256" key="1">
    <source>
        <dbReference type="ARBA" id="ARBA00023015"/>
    </source>
</evidence>
<feature type="domain" description="HTH myb-type" evidence="9">
    <location>
        <begin position="575"/>
        <end position="614"/>
    </location>
</feature>
<dbReference type="CDD" id="cd00167">
    <property type="entry name" value="SANT"/>
    <property type="match status" value="2"/>
</dbReference>
<name>A0A8J5XG47_DIALT</name>
<organism evidence="10 11">
    <name type="scientific">Diacronema lutheri</name>
    <name type="common">Unicellular marine alga</name>
    <name type="synonym">Monochrysis lutheri</name>
    <dbReference type="NCBI Taxonomy" id="2081491"/>
    <lineage>
        <taxon>Eukaryota</taxon>
        <taxon>Haptista</taxon>
        <taxon>Haptophyta</taxon>
        <taxon>Pavlovophyceae</taxon>
        <taxon>Pavlovales</taxon>
        <taxon>Pavlovaceae</taxon>
        <taxon>Diacronema</taxon>
    </lineage>
</organism>
<dbReference type="InterPro" id="IPR009057">
    <property type="entry name" value="Homeodomain-like_sf"/>
</dbReference>
<keyword evidence="5" id="KW-0863">Zinc-finger</keyword>
<dbReference type="Gene3D" id="3.30.160.60">
    <property type="entry name" value="Classic Zinc Finger"/>
    <property type="match status" value="1"/>
</dbReference>
<feature type="region of interest" description="Disordered" evidence="6">
    <location>
        <begin position="394"/>
        <end position="429"/>
    </location>
</feature>
<keyword evidence="4" id="KW-0539">Nucleus</keyword>
<feature type="domain" description="HTH myb-type" evidence="9">
    <location>
        <begin position="518"/>
        <end position="569"/>
    </location>
</feature>
<dbReference type="GO" id="GO:0019185">
    <property type="term" value="C:snRNA-activating protein complex"/>
    <property type="evidence" value="ECO:0007669"/>
    <property type="project" value="TreeGrafter"/>
</dbReference>
<dbReference type="InterPro" id="IPR017930">
    <property type="entry name" value="Myb_dom"/>
</dbReference>
<dbReference type="SMART" id="SM00355">
    <property type="entry name" value="ZnF_C2H2"/>
    <property type="match status" value="3"/>
</dbReference>
<keyword evidence="11" id="KW-1185">Reference proteome</keyword>
<keyword evidence="2" id="KW-0238">DNA-binding</keyword>
<evidence type="ECO:0000256" key="4">
    <source>
        <dbReference type="ARBA" id="ARBA00023242"/>
    </source>
</evidence>
<evidence type="ECO:0000256" key="5">
    <source>
        <dbReference type="PROSITE-ProRule" id="PRU00042"/>
    </source>
</evidence>
<feature type="domain" description="C2H2-type" evidence="8">
    <location>
        <begin position="179"/>
        <end position="208"/>
    </location>
</feature>
<dbReference type="Proteomes" id="UP000751190">
    <property type="component" value="Unassembled WGS sequence"/>
</dbReference>
<feature type="domain" description="Myb-like" evidence="7">
    <location>
        <begin position="514"/>
        <end position="565"/>
    </location>
</feature>
<dbReference type="PROSITE" id="PS50157">
    <property type="entry name" value="ZINC_FINGER_C2H2_2"/>
    <property type="match status" value="2"/>
</dbReference>
<evidence type="ECO:0000313" key="11">
    <source>
        <dbReference type="Proteomes" id="UP000751190"/>
    </source>
</evidence>
<dbReference type="GO" id="GO:0042796">
    <property type="term" value="P:snRNA transcription by RNA polymerase III"/>
    <property type="evidence" value="ECO:0007669"/>
    <property type="project" value="TreeGrafter"/>
</dbReference>
<dbReference type="InterPro" id="IPR051575">
    <property type="entry name" value="Myb-like_DNA-bd"/>
</dbReference>
<dbReference type="GO" id="GO:0001006">
    <property type="term" value="F:RNA polymerase III type 3 promoter sequence-specific DNA binding"/>
    <property type="evidence" value="ECO:0007669"/>
    <property type="project" value="TreeGrafter"/>
</dbReference>
<comment type="caution">
    <text evidence="10">The sequence shown here is derived from an EMBL/GenBank/DDBJ whole genome shotgun (WGS) entry which is preliminary data.</text>
</comment>
<evidence type="ECO:0000259" key="8">
    <source>
        <dbReference type="PROSITE" id="PS50157"/>
    </source>
</evidence>
<sequence>MVTATARRKRWSQPLLDAAAAPAAGVPAPLAASSFALDLAAFQATHLAAAVAFRQALFECAELSDGGADAPAHWLKCDFCPRTFATRRGLKRHRYNCRLHFLERGGEDVEEDEEDAAAAAADSATMWVPCDLCNKRCRTKRGYTRHRLVCSVKHEAGTAAHEPSNGAALLLAAEAGGSFSCDLCARAFTTERGLKRHRHACAQQLQQQQQQQYPYRASGHIAHGIIVDATLEPAGTSGTLVNASVVGADGAAASGHTQPRHAVLDAVVVSVEAANPTSAVVAGHVVGHVMGVGMVVDEADDDTRHGPRGAHAGAARAGGGADEQIDAWCRRQIFDMMARGEMTLRDVALASGIVPSMGKAGDVHLNDFLHGKHVGGKQAQEVRGMLLRWFEERDSTEDEADVPGASATPSRPRAHFAQPPLQPHGPNGVHMAPAAVLAAQPHAFGVGAGGPNAPVLAMPWRPSPGVAGPTVATAVTVGCSSAGSGGAGSPNPSVVVGVPVAIGGEGGGAGGGNQAEQRRRLWSTDEDNRLRELVALHGQEAWPQIAQHFSERLPRQCRMRYVNYLAPGISHDEYSPEEDARLLAAVAQMGEGHWARLAAQLPGRRPDSVRNRWRLLSGTCRSTDGVDAAEQHQAGAPLVVEAQRAHVGAGGHNVQGAVRVEAVQPLAVADAIAPAHAHAIGVGHLGGPALPSAHARTVAPPSTAQ</sequence>
<dbReference type="PROSITE" id="PS51294">
    <property type="entry name" value="HTH_MYB"/>
    <property type="match status" value="2"/>
</dbReference>
<dbReference type="GO" id="GO:0000978">
    <property type="term" value="F:RNA polymerase II cis-regulatory region sequence-specific DNA binding"/>
    <property type="evidence" value="ECO:0007669"/>
    <property type="project" value="TreeGrafter"/>
</dbReference>
<dbReference type="InterPro" id="IPR013087">
    <property type="entry name" value="Znf_C2H2_type"/>
</dbReference>
<accession>A0A8J5XG47</accession>
<dbReference type="GO" id="GO:0008270">
    <property type="term" value="F:zinc ion binding"/>
    <property type="evidence" value="ECO:0007669"/>
    <property type="project" value="UniProtKB-KW"/>
</dbReference>
<keyword evidence="5" id="KW-0862">Zinc</keyword>
<evidence type="ECO:0000256" key="3">
    <source>
        <dbReference type="ARBA" id="ARBA00023163"/>
    </source>
</evidence>
<dbReference type="EMBL" id="JAGTXO010000014">
    <property type="protein sequence ID" value="KAG8463919.1"/>
    <property type="molecule type" value="Genomic_DNA"/>
</dbReference>
<evidence type="ECO:0000259" key="9">
    <source>
        <dbReference type="PROSITE" id="PS51294"/>
    </source>
</evidence>
<keyword evidence="1" id="KW-0805">Transcription regulation</keyword>
<dbReference type="PROSITE" id="PS50090">
    <property type="entry name" value="MYB_LIKE"/>
    <property type="match status" value="2"/>
</dbReference>
<dbReference type="Pfam" id="PF13921">
    <property type="entry name" value="Myb_DNA-bind_6"/>
    <property type="match status" value="1"/>
</dbReference>
<dbReference type="OrthoDB" id="2143914at2759"/>
<feature type="domain" description="Myb-like" evidence="7">
    <location>
        <begin position="566"/>
        <end position="617"/>
    </location>
</feature>
<dbReference type="PANTHER" id="PTHR46621">
    <property type="entry name" value="SNRNA-ACTIVATING PROTEIN COMPLEX SUBUNIT 4"/>
    <property type="match status" value="1"/>
</dbReference>
<proteinExistence type="predicted"/>